<name>A0A1H0IEI8_9BACI</name>
<dbReference type="EMBL" id="FNIL01000010">
    <property type="protein sequence ID" value="SDO29899.1"/>
    <property type="molecule type" value="Genomic_DNA"/>
</dbReference>
<dbReference type="PANTHER" id="PTHR30337:SF7">
    <property type="entry name" value="PHOSPHOESTERASE"/>
    <property type="match status" value="1"/>
</dbReference>
<dbReference type="SUPFAM" id="SSF56300">
    <property type="entry name" value="Metallo-dependent phosphatases"/>
    <property type="match status" value="1"/>
</dbReference>
<protein>
    <submittedName>
        <fullName evidence="3">DNA repair exonuclease SbcCD nuclease subunit</fullName>
    </submittedName>
</protein>
<dbReference type="STRING" id="745820.SAMN04488053_110114"/>
<dbReference type="Gene3D" id="3.60.21.10">
    <property type="match status" value="1"/>
</dbReference>
<dbReference type="PIRSF" id="PIRSF033091">
    <property type="entry name" value="Pesterase_YhaO"/>
    <property type="match status" value="1"/>
</dbReference>
<feature type="domain" description="Calcineurin-like phosphoesterase" evidence="2">
    <location>
        <begin position="4"/>
        <end position="198"/>
    </location>
</feature>
<dbReference type="CDD" id="cd00840">
    <property type="entry name" value="MPP_Mre11_N"/>
    <property type="match status" value="1"/>
</dbReference>
<dbReference type="Proteomes" id="UP000198778">
    <property type="component" value="Unassembled WGS sequence"/>
</dbReference>
<dbReference type="PANTHER" id="PTHR30337">
    <property type="entry name" value="COMPONENT OF ATP-DEPENDENT DSDNA EXONUCLEASE"/>
    <property type="match status" value="1"/>
</dbReference>
<proteinExistence type="predicted"/>
<dbReference type="InterPro" id="IPR004843">
    <property type="entry name" value="Calcineurin-like_PHP"/>
</dbReference>
<evidence type="ECO:0000313" key="4">
    <source>
        <dbReference type="Proteomes" id="UP000198778"/>
    </source>
</evidence>
<keyword evidence="3" id="KW-0269">Exonuclease</keyword>
<dbReference type="InterPro" id="IPR029052">
    <property type="entry name" value="Metallo-depent_PP-like"/>
</dbReference>
<dbReference type="InterPro" id="IPR050535">
    <property type="entry name" value="DNA_Repair-Maintenance_Comp"/>
</dbReference>
<sequence>MVSFIHCADLHLDRPFQLPEKLHKDIELKLLRAAYSSFEKLCTKAIEYNVDFMLISGDLYHHEKRSVHAQWFVKKQMERLNKEGIQVYLIHGNHDPLLQSSALVPLPENVRVFSVTGETFIHETGNEKVCLYGFSYPSASFSETPMPMYRKTESADTHIALLHGQEAAETEHEPYAPFRLQELKVADMDYWALGHIHERKELSLDPPIVYPGNIQGCNRKENGPKGGYFVKLAGSRVDELTFLPTSDVEWRRAAVSITEINTLEELFEEVFHKCINEGKYCVYTVELSGSGPLHAPLHQRKAEIENWIKEEAEGIHLSIESLQLYTKPELEQIDSELGKEIEAAAASLGSDPEELMRRLSSLMGHPAIQRHMEPMQQTDLADIVEEARVELLLAMQEEEE</sequence>
<keyword evidence="4" id="KW-1185">Reference proteome</keyword>
<dbReference type="GO" id="GO:0004527">
    <property type="term" value="F:exonuclease activity"/>
    <property type="evidence" value="ECO:0007669"/>
    <property type="project" value="UniProtKB-KW"/>
</dbReference>
<dbReference type="AlphaFoldDB" id="A0A1H0IEI8"/>
<evidence type="ECO:0000313" key="3">
    <source>
        <dbReference type="EMBL" id="SDO29899.1"/>
    </source>
</evidence>
<reference evidence="4" key="1">
    <citation type="submission" date="2016-10" db="EMBL/GenBank/DDBJ databases">
        <authorList>
            <person name="Varghese N."/>
            <person name="Submissions S."/>
        </authorList>
    </citation>
    <scope>NUCLEOTIDE SEQUENCE [LARGE SCALE GENOMIC DNA]</scope>
    <source>
        <strain evidence="4">CGMCC 1.10369</strain>
    </source>
</reference>
<dbReference type="Pfam" id="PF00149">
    <property type="entry name" value="Metallophos"/>
    <property type="match status" value="1"/>
</dbReference>
<evidence type="ECO:0000259" key="2">
    <source>
        <dbReference type="Pfam" id="PF00149"/>
    </source>
</evidence>
<keyword evidence="1" id="KW-0378">Hydrolase</keyword>
<dbReference type="InterPro" id="IPR041796">
    <property type="entry name" value="Mre11_N"/>
</dbReference>
<gene>
    <name evidence="3" type="ORF">SAMN04488053_110114</name>
</gene>
<dbReference type="RefSeq" id="WP_175444308.1">
    <property type="nucleotide sequence ID" value="NZ_FNIL01000010.1"/>
</dbReference>
<keyword evidence="3" id="KW-0540">Nuclease</keyword>
<dbReference type="InterPro" id="IPR014576">
    <property type="entry name" value="Pesterase_YhaO"/>
</dbReference>
<accession>A0A1H0IEI8</accession>
<evidence type="ECO:0000256" key="1">
    <source>
        <dbReference type="ARBA" id="ARBA00022801"/>
    </source>
</evidence>
<organism evidence="3 4">
    <name type="scientific">Alkalicoccus daliensis</name>
    <dbReference type="NCBI Taxonomy" id="745820"/>
    <lineage>
        <taxon>Bacteria</taxon>
        <taxon>Bacillati</taxon>
        <taxon>Bacillota</taxon>
        <taxon>Bacilli</taxon>
        <taxon>Bacillales</taxon>
        <taxon>Bacillaceae</taxon>
        <taxon>Alkalicoccus</taxon>
    </lineage>
</organism>